<sequence>MLTVQEDMRNNCAKQFEEQTSKFMTFCKIAPNDFSYLAEKYVAIARSMTTVGIDAAFSSNVKVIGVRIMKHSHGICHLILFANELNGISAGTVHSKMLYNEGRRILRAARPRRIARLTTTTAATTTTTAAATTTTQFELMEVLASLKQRHSNCAPQQQIIQELEKGIIKHNTLEDYYFLLDEELRGELINLIAIASSVTDSSF</sequence>
<name>A0A1I9GCB1_BRUMA</name>
<dbReference type="EMBL" id="LN854948">
    <property type="protein sequence ID" value="CRZ21834.1"/>
    <property type="molecule type" value="Genomic_DNA"/>
</dbReference>
<dbReference type="AlphaFoldDB" id="A0A1I9GCB1"/>
<gene>
    <name evidence="1" type="primary">Bm7863</name>
    <name evidence="1" type="ORF">BM_Bm7863</name>
</gene>
<proteinExistence type="predicted"/>
<accession>A0A1I9GCB1</accession>
<reference evidence="1" key="1">
    <citation type="journal article" date="2007" name="Science">
        <title>Draft genome of the filarial nematode parasite Brugia malayi.</title>
        <authorList>
            <person name="Ghedin E."/>
            <person name="Wang S."/>
            <person name="Spiro D."/>
            <person name="Caler E."/>
            <person name="Zhao Q."/>
            <person name="Crabtree J."/>
            <person name="Allen J.E."/>
            <person name="Delcher A.L."/>
            <person name="Guiliano D.B."/>
            <person name="Miranda-Saavedra D."/>
            <person name="Angiuoli S.V."/>
            <person name="Creasy T."/>
            <person name="Amedeo P."/>
            <person name="Haas B."/>
            <person name="El-Sayed N.M."/>
            <person name="Wortman J.R."/>
            <person name="Feldblyum T."/>
            <person name="Tallon L."/>
            <person name="Schatz M."/>
            <person name="Shumway M."/>
            <person name="Koo H."/>
            <person name="Salzberg S.L."/>
            <person name="Schobel S."/>
            <person name="Pertea M."/>
            <person name="Pop M."/>
            <person name="White O."/>
            <person name="Barton G.J."/>
            <person name="Carlow C.K."/>
            <person name="Crawford M.J."/>
            <person name="Daub J."/>
            <person name="Dimmic M.W."/>
            <person name="Estes C.F."/>
            <person name="Foster J.M."/>
            <person name="Ganatra M."/>
            <person name="Gregory W.F."/>
            <person name="Johnson N.M."/>
            <person name="Jin J."/>
            <person name="Komuniecki R."/>
            <person name="Korf I."/>
            <person name="Kumar S."/>
            <person name="Laney S."/>
            <person name="Li B.W."/>
            <person name="Li W."/>
            <person name="Lindblom T.H."/>
            <person name="Lustigman S."/>
            <person name="Ma D."/>
            <person name="Maina C.V."/>
            <person name="Martin D.M."/>
            <person name="McCarter J.P."/>
            <person name="McReynolds L."/>
            <person name="Mitreva M."/>
            <person name="Nutman T.B."/>
            <person name="Parkinson J."/>
            <person name="Peregrin-Alvarez J.M."/>
            <person name="Poole C."/>
            <person name="Ren Q."/>
            <person name="Saunders L."/>
            <person name="Sluder A.E."/>
            <person name="Smith K."/>
            <person name="Stanke M."/>
            <person name="Unnasch T.R."/>
            <person name="Ware J."/>
            <person name="Wei A.D."/>
            <person name="Weil G."/>
            <person name="Williams D.J."/>
            <person name="Zhang Y."/>
            <person name="Williams S.A."/>
            <person name="Fraser-Liggett C."/>
            <person name="Slatko B."/>
            <person name="Blaxter M.L."/>
            <person name="Scott A.L."/>
        </authorList>
    </citation>
    <scope>NUCLEOTIDE SEQUENCE</scope>
    <source>
        <strain evidence="1">FR3</strain>
    </source>
</reference>
<organism evidence="1">
    <name type="scientific">Brugia malayi</name>
    <name type="common">Filarial nematode worm</name>
    <dbReference type="NCBI Taxonomy" id="6279"/>
    <lineage>
        <taxon>Eukaryota</taxon>
        <taxon>Metazoa</taxon>
        <taxon>Ecdysozoa</taxon>
        <taxon>Nematoda</taxon>
        <taxon>Chromadorea</taxon>
        <taxon>Rhabditida</taxon>
        <taxon>Spirurina</taxon>
        <taxon>Spiruromorpha</taxon>
        <taxon>Filarioidea</taxon>
        <taxon>Onchocercidae</taxon>
        <taxon>Brugia</taxon>
    </lineage>
</organism>
<reference evidence="1" key="2">
    <citation type="submission" date="2012-12" db="EMBL/GenBank/DDBJ databases">
        <authorList>
            <consortium name="WormBase Consortium"/>
            <person name="Ghedin E."/>
            <person name="Paulini M."/>
        </authorList>
    </citation>
    <scope>NUCLEOTIDE SEQUENCE</scope>
    <source>
        <strain evidence="1">FR3</strain>
    </source>
</reference>
<evidence type="ECO:0000313" key="1">
    <source>
        <dbReference type="EMBL" id="CRZ21834.1"/>
    </source>
</evidence>
<protein>
    <submittedName>
        <fullName evidence="1">Bm7863</fullName>
    </submittedName>
</protein>